<evidence type="ECO:0000313" key="2">
    <source>
        <dbReference type="Proteomes" id="UP000298030"/>
    </source>
</evidence>
<protein>
    <recommendedName>
        <fullName evidence="3">F-box domain-containing protein</fullName>
    </recommendedName>
</protein>
<keyword evidence="2" id="KW-1185">Reference proteome</keyword>
<reference evidence="1 2" key="1">
    <citation type="journal article" date="2019" name="Nat. Ecol. Evol.">
        <title>Megaphylogeny resolves global patterns of mushroom evolution.</title>
        <authorList>
            <person name="Varga T."/>
            <person name="Krizsan K."/>
            <person name="Foldi C."/>
            <person name="Dima B."/>
            <person name="Sanchez-Garcia M."/>
            <person name="Sanchez-Ramirez S."/>
            <person name="Szollosi G.J."/>
            <person name="Szarkandi J.G."/>
            <person name="Papp V."/>
            <person name="Albert L."/>
            <person name="Andreopoulos W."/>
            <person name="Angelini C."/>
            <person name="Antonin V."/>
            <person name="Barry K.W."/>
            <person name="Bougher N.L."/>
            <person name="Buchanan P."/>
            <person name="Buyck B."/>
            <person name="Bense V."/>
            <person name="Catcheside P."/>
            <person name="Chovatia M."/>
            <person name="Cooper J."/>
            <person name="Damon W."/>
            <person name="Desjardin D."/>
            <person name="Finy P."/>
            <person name="Geml J."/>
            <person name="Haridas S."/>
            <person name="Hughes K."/>
            <person name="Justo A."/>
            <person name="Karasinski D."/>
            <person name="Kautmanova I."/>
            <person name="Kiss B."/>
            <person name="Kocsube S."/>
            <person name="Kotiranta H."/>
            <person name="LaButti K.M."/>
            <person name="Lechner B.E."/>
            <person name="Liimatainen K."/>
            <person name="Lipzen A."/>
            <person name="Lukacs Z."/>
            <person name="Mihaltcheva S."/>
            <person name="Morgado L.N."/>
            <person name="Niskanen T."/>
            <person name="Noordeloos M.E."/>
            <person name="Ohm R.A."/>
            <person name="Ortiz-Santana B."/>
            <person name="Ovrebo C."/>
            <person name="Racz N."/>
            <person name="Riley R."/>
            <person name="Savchenko A."/>
            <person name="Shiryaev A."/>
            <person name="Soop K."/>
            <person name="Spirin V."/>
            <person name="Szebenyi C."/>
            <person name="Tomsovsky M."/>
            <person name="Tulloss R.E."/>
            <person name="Uehling J."/>
            <person name="Grigoriev I.V."/>
            <person name="Vagvolgyi C."/>
            <person name="Papp T."/>
            <person name="Martin F.M."/>
            <person name="Miettinen O."/>
            <person name="Hibbett D.S."/>
            <person name="Nagy L.G."/>
        </authorList>
    </citation>
    <scope>NUCLEOTIDE SEQUENCE [LARGE SCALE GENOMIC DNA]</scope>
    <source>
        <strain evidence="1 2">FP101781</strain>
    </source>
</reference>
<dbReference type="OrthoDB" id="3072120at2759"/>
<evidence type="ECO:0000313" key="1">
    <source>
        <dbReference type="EMBL" id="TEB40091.1"/>
    </source>
</evidence>
<comment type="caution">
    <text evidence="1">The sequence shown here is derived from an EMBL/GenBank/DDBJ whole genome shotgun (WGS) entry which is preliminary data.</text>
</comment>
<name>A0A4Y7U1H3_COPMI</name>
<proteinExistence type="predicted"/>
<evidence type="ECO:0008006" key="3">
    <source>
        <dbReference type="Google" id="ProtNLM"/>
    </source>
</evidence>
<gene>
    <name evidence="1" type="ORF">FA13DRAFT_1704188</name>
</gene>
<dbReference type="Proteomes" id="UP000298030">
    <property type="component" value="Unassembled WGS sequence"/>
</dbReference>
<dbReference type="AlphaFoldDB" id="A0A4Y7U1H3"/>
<sequence>MPAAPRMTDTPLAIPLPKSAPLAPQQVAIITNKIQTLTTEVSDLEWQLLKLSPVRRLPLELLGEVFARASPEGICKDAESRNTLIELGLVSKRWKDASLLKQQLWSDIRVVRDDLWVYEKVEECWGRAGGGPKKLKVLYMWDKDIEATSAERWDGKCSGEARCQFRNQTFLKLVSEGPALDSLGLLRIHTGCFKHLVEYLDTADNPNNLTWRHIRALDLQFRVATVWPPEHNDNPANSVFASPIASFSLTLPWRPDSIIPDDRPFAFNTSPAVLRTLTSLRLKSCWDLNEILPVVECCASLVELEFDAINSPLEYSQTCRYIVGSWITIFVYPICDPCDFWTHTRI</sequence>
<organism evidence="1 2">
    <name type="scientific">Coprinellus micaceus</name>
    <name type="common">Glistening ink-cap mushroom</name>
    <name type="synonym">Coprinus micaceus</name>
    <dbReference type="NCBI Taxonomy" id="71717"/>
    <lineage>
        <taxon>Eukaryota</taxon>
        <taxon>Fungi</taxon>
        <taxon>Dikarya</taxon>
        <taxon>Basidiomycota</taxon>
        <taxon>Agaricomycotina</taxon>
        <taxon>Agaricomycetes</taxon>
        <taxon>Agaricomycetidae</taxon>
        <taxon>Agaricales</taxon>
        <taxon>Agaricineae</taxon>
        <taxon>Psathyrellaceae</taxon>
        <taxon>Coprinellus</taxon>
    </lineage>
</organism>
<accession>A0A4Y7U1H3</accession>
<dbReference type="EMBL" id="QPFP01000001">
    <property type="protein sequence ID" value="TEB40091.1"/>
    <property type="molecule type" value="Genomic_DNA"/>
</dbReference>